<reference evidence="3" key="1">
    <citation type="submission" date="2021-10" db="EMBL/GenBank/DDBJ databases">
        <authorList>
            <person name="Dean J.D."/>
            <person name="Kim M.K."/>
            <person name="Newey C.N."/>
            <person name="Stoker T.S."/>
            <person name="Thompson D.W."/>
            <person name="Grose J.H."/>
        </authorList>
    </citation>
    <scope>NUCLEOTIDE SEQUENCE</scope>
    <source>
        <strain evidence="3">BT178</strain>
    </source>
</reference>
<dbReference type="PANTHER" id="PTHR22901">
    <property type="entry name" value="SIALATE O-ACETYLESTERASE"/>
    <property type="match status" value="1"/>
</dbReference>
<organism evidence="3 4">
    <name type="scientific">Hymenobacter lucidus</name>
    <dbReference type="NCBI Taxonomy" id="2880930"/>
    <lineage>
        <taxon>Bacteria</taxon>
        <taxon>Pseudomonadati</taxon>
        <taxon>Bacteroidota</taxon>
        <taxon>Cytophagia</taxon>
        <taxon>Cytophagales</taxon>
        <taxon>Hymenobacteraceae</taxon>
        <taxon>Hymenobacter</taxon>
    </lineage>
</organism>
<gene>
    <name evidence="3" type="ORF">LGH74_21780</name>
</gene>
<dbReference type="InterPro" id="IPR039329">
    <property type="entry name" value="SIAE"/>
</dbReference>
<dbReference type="InterPro" id="IPR005181">
    <property type="entry name" value="SASA"/>
</dbReference>
<evidence type="ECO:0000259" key="2">
    <source>
        <dbReference type="Pfam" id="PF03629"/>
    </source>
</evidence>
<dbReference type="EMBL" id="JAJADR010000009">
    <property type="protein sequence ID" value="MCB2410633.1"/>
    <property type="molecule type" value="Genomic_DNA"/>
</dbReference>
<keyword evidence="1" id="KW-0378">Hydrolase</keyword>
<evidence type="ECO:0000313" key="3">
    <source>
        <dbReference type="EMBL" id="MCB2410633.1"/>
    </source>
</evidence>
<accession>A0ABS8AXY5</accession>
<sequence>MVKGDNLLTVKNVLLGEVWLCSGQSNMAFPVARVPSTWKTGVPDADQVIPLAHYPAIRMFTVEQKVADTPQRDTKGSWVVCSPATVGGFSAVAYFFAQEIQAKTKLPIGLIHSSWAGTPAESWTRQEVLAQDPDFQPILSRYEQGITTFVQDQAAYKAQLADFQQKRAANPKTTRAAPLAPVGATSNKSPYKLYNGMIRPLIPYTLKGVIWYQGENNAVRAYQYRRLFPALITSWRNEWQQPEMPFYFVQIAPHYSQNAEIREAQLLTMQTVPHTGMAVITDWSDSADIHPRNKQVVGHRLAQWALAKDYGAKKTVYSGPVYQSMKAENGKVRLRFEHADGGLVAQNGPLREFTIAGTDSIFHPAQTRIDGNSVVVWSTQVPRPVAVRFAWRAIPRPNFYNAAGLPATPFRTDQWKLKTQGLR</sequence>
<proteinExistence type="predicted"/>
<feature type="domain" description="Sialate O-acetylesterase" evidence="2">
    <location>
        <begin position="17"/>
        <end position="142"/>
    </location>
</feature>
<dbReference type="Proteomes" id="UP001165296">
    <property type="component" value="Unassembled WGS sequence"/>
</dbReference>
<dbReference type="RefSeq" id="WP_226179719.1">
    <property type="nucleotide sequence ID" value="NZ_JAJADR010000009.1"/>
</dbReference>
<dbReference type="PANTHER" id="PTHR22901:SF0">
    <property type="entry name" value="SIALATE O-ACETYLESTERASE"/>
    <property type="match status" value="1"/>
</dbReference>
<dbReference type="Pfam" id="PF03629">
    <property type="entry name" value="SASA"/>
    <property type="match status" value="2"/>
</dbReference>
<comment type="caution">
    <text evidence="3">The sequence shown here is derived from an EMBL/GenBank/DDBJ whole genome shotgun (WGS) entry which is preliminary data.</text>
</comment>
<dbReference type="Gene3D" id="3.40.50.1110">
    <property type="entry name" value="SGNH hydrolase"/>
    <property type="match status" value="1"/>
</dbReference>
<evidence type="ECO:0000256" key="1">
    <source>
        <dbReference type="ARBA" id="ARBA00022801"/>
    </source>
</evidence>
<name>A0ABS8AXY5_9BACT</name>
<evidence type="ECO:0000313" key="4">
    <source>
        <dbReference type="Proteomes" id="UP001165296"/>
    </source>
</evidence>
<feature type="domain" description="Sialate O-acetylesterase" evidence="2">
    <location>
        <begin position="192"/>
        <end position="303"/>
    </location>
</feature>
<protein>
    <submittedName>
        <fullName evidence="3">Sialate O-acetylesterase</fullName>
    </submittedName>
</protein>
<dbReference type="InterPro" id="IPR036514">
    <property type="entry name" value="SGNH_hydro_sf"/>
</dbReference>
<dbReference type="SUPFAM" id="SSF52266">
    <property type="entry name" value="SGNH hydrolase"/>
    <property type="match status" value="1"/>
</dbReference>
<keyword evidence="4" id="KW-1185">Reference proteome</keyword>